<dbReference type="Proteomes" id="UP000645257">
    <property type="component" value="Unassembled WGS sequence"/>
</dbReference>
<dbReference type="RefSeq" id="WP_215796337.1">
    <property type="nucleotide sequence ID" value="NZ_BMYX01000007.1"/>
</dbReference>
<reference evidence="10" key="2">
    <citation type="submission" date="2020-09" db="EMBL/GenBank/DDBJ databases">
        <authorList>
            <person name="Sun Q."/>
            <person name="Kim S."/>
        </authorList>
    </citation>
    <scope>NUCLEOTIDE SEQUENCE</scope>
    <source>
        <strain evidence="10">KCTC 32182</strain>
    </source>
</reference>
<keyword evidence="4 8" id="KW-0472">Membrane</keyword>
<protein>
    <recommendedName>
        <fullName evidence="9">Methyl-accepting transducer domain-containing protein</fullName>
    </recommendedName>
</protein>
<evidence type="ECO:0000259" key="9">
    <source>
        <dbReference type="PROSITE" id="PS50111"/>
    </source>
</evidence>
<dbReference type="SMART" id="SM00283">
    <property type="entry name" value="MA"/>
    <property type="match status" value="1"/>
</dbReference>
<dbReference type="Gene3D" id="1.10.287.950">
    <property type="entry name" value="Methyl-accepting chemotaxis protein"/>
    <property type="match status" value="1"/>
</dbReference>
<name>A0A918U8Y6_9NEIS</name>
<evidence type="ECO:0000256" key="2">
    <source>
        <dbReference type="ARBA" id="ARBA00022692"/>
    </source>
</evidence>
<reference evidence="10" key="1">
    <citation type="journal article" date="2014" name="Int. J. Syst. Evol. Microbiol.">
        <title>Complete genome sequence of Corynebacterium casei LMG S-19264T (=DSM 44701T), isolated from a smear-ripened cheese.</title>
        <authorList>
            <consortium name="US DOE Joint Genome Institute (JGI-PGF)"/>
            <person name="Walter F."/>
            <person name="Albersmeier A."/>
            <person name="Kalinowski J."/>
            <person name="Ruckert C."/>
        </authorList>
    </citation>
    <scope>NUCLEOTIDE SEQUENCE</scope>
    <source>
        <strain evidence="10">KCTC 32182</strain>
    </source>
</reference>
<evidence type="ECO:0000256" key="3">
    <source>
        <dbReference type="ARBA" id="ARBA00022989"/>
    </source>
</evidence>
<feature type="coiled-coil region" evidence="7">
    <location>
        <begin position="305"/>
        <end position="332"/>
    </location>
</feature>
<dbReference type="PROSITE" id="PS50111">
    <property type="entry name" value="CHEMOTAXIS_TRANSDUC_2"/>
    <property type="match status" value="1"/>
</dbReference>
<keyword evidence="11" id="KW-1185">Reference proteome</keyword>
<dbReference type="EMBL" id="BMYX01000007">
    <property type="protein sequence ID" value="GGY13346.1"/>
    <property type="molecule type" value="Genomic_DNA"/>
</dbReference>
<organism evidence="10 11">
    <name type="scientific">Paludibacterium paludis</name>
    <dbReference type="NCBI Taxonomy" id="1225769"/>
    <lineage>
        <taxon>Bacteria</taxon>
        <taxon>Pseudomonadati</taxon>
        <taxon>Pseudomonadota</taxon>
        <taxon>Betaproteobacteria</taxon>
        <taxon>Neisseriales</taxon>
        <taxon>Chromobacteriaceae</taxon>
        <taxon>Paludibacterium</taxon>
    </lineage>
</organism>
<dbReference type="Pfam" id="PF00015">
    <property type="entry name" value="MCPsignal"/>
    <property type="match status" value="1"/>
</dbReference>
<dbReference type="PANTHER" id="PTHR32089">
    <property type="entry name" value="METHYL-ACCEPTING CHEMOTAXIS PROTEIN MCPB"/>
    <property type="match status" value="1"/>
</dbReference>
<comment type="subcellular location">
    <subcellularLocation>
        <location evidence="1">Membrane</location>
        <topology evidence="1">Multi-pass membrane protein</topology>
    </subcellularLocation>
</comment>
<evidence type="ECO:0000256" key="5">
    <source>
        <dbReference type="ARBA" id="ARBA00023224"/>
    </source>
</evidence>
<feature type="transmembrane region" description="Helical" evidence="8">
    <location>
        <begin position="42"/>
        <end position="61"/>
    </location>
</feature>
<evidence type="ECO:0000256" key="6">
    <source>
        <dbReference type="PROSITE-ProRule" id="PRU00284"/>
    </source>
</evidence>
<comment type="caution">
    <text evidence="10">The sequence shown here is derived from an EMBL/GenBank/DDBJ whole genome shotgun (WGS) entry which is preliminary data.</text>
</comment>
<dbReference type="GO" id="GO:0016020">
    <property type="term" value="C:membrane"/>
    <property type="evidence" value="ECO:0007669"/>
    <property type="project" value="UniProtKB-SubCell"/>
</dbReference>
<evidence type="ECO:0000256" key="7">
    <source>
        <dbReference type="SAM" id="Coils"/>
    </source>
</evidence>
<accession>A0A918U8Y6</accession>
<dbReference type="PANTHER" id="PTHR32089:SF119">
    <property type="entry name" value="METHYL-ACCEPTING CHEMOTAXIS PROTEIN CTPL"/>
    <property type="match status" value="1"/>
</dbReference>
<sequence>MTISRRRAPFLRDRLGHMLVAFNVLVLLSAFSVFLLPASWRIGAGIACFASGLALSVAIWLRSRTAFNVLATLHEQLGHACRGELHHRATRTRNLGEIGLVAWQLNDFLDLIETYFKEVNTCFERVSSGDFRRRPLDGGLPGVFADSMGNLDIAIQAMADNDGFVRRNRLASQLAALNNPNLRQNLAGNQADLGTIRDAMEDVAGITRDNASGARQSLQSAEQLSGHLDTIAGTVVSMHAAGSALASEWQGIETSLTAISDIADQTNLLALNAAIEAARAGEQGRGFAVVADEVRKLAERSKGMAQRVREVLNRLSERITDIERRSEEARAVAGEVRQSVEAFRERFETLAGQSDQVLSRVESVRDRSRASLLKVDHVMHKQQVYHAVEEGDPDQNVRRLVQDWRGAAERTALDGHGGKELDKAMATVSARMTAALEAANAASPDETRIIACMRELESDSERLLGCFDSLVAVQGQY</sequence>
<keyword evidence="5 6" id="KW-0807">Transducer</keyword>
<evidence type="ECO:0000256" key="8">
    <source>
        <dbReference type="SAM" id="Phobius"/>
    </source>
</evidence>
<gene>
    <name evidence="10" type="primary">cetA</name>
    <name evidence="10" type="ORF">GCM10011289_15800</name>
</gene>
<dbReference type="SUPFAM" id="SSF58104">
    <property type="entry name" value="Methyl-accepting chemotaxis protein (MCP) signaling domain"/>
    <property type="match status" value="1"/>
</dbReference>
<evidence type="ECO:0000256" key="4">
    <source>
        <dbReference type="ARBA" id="ARBA00023136"/>
    </source>
</evidence>
<dbReference type="GO" id="GO:0007165">
    <property type="term" value="P:signal transduction"/>
    <property type="evidence" value="ECO:0007669"/>
    <property type="project" value="UniProtKB-KW"/>
</dbReference>
<feature type="transmembrane region" description="Helical" evidence="8">
    <location>
        <begin position="15"/>
        <end position="36"/>
    </location>
</feature>
<evidence type="ECO:0000313" key="11">
    <source>
        <dbReference type="Proteomes" id="UP000645257"/>
    </source>
</evidence>
<evidence type="ECO:0000313" key="10">
    <source>
        <dbReference type="EMBL" id="GGY13346.1"/>
    </source>
</evidence>
<feature type="domain" description="Methyl-accepting transducer" evidence="9">
    <location>
        <begin position="199"/>
        <end position="382"/>
    </location>
</feature>
<proteinExistence type="predicted"/>
<keyword evidence="2 8" id="KW-0812">Transmembrane</keyword>
<dbReference type="InterPro" id="IPR004089">
    <property type="entry name" value="MCPsignal_dom"/>
</dbReference>
<keyword evidence="7" id="KW-0175">Coiled coil</keyword>
<dbReference type="AlphaFoldDB" id="A0A918U8Y6"/>
<keyword evidence="3 8" id="KW-1133">Transmembrane helix</keyword>
<evidence type="ECO:0000256" key="1">
    <source>
        <dbReference type="ARBA" id="ARBA00004141"/>
    </source>
</evidence>